<keyword evidence="2 4" id="KW-0808">Transferase</keyword>
<keyword evidence="7" id="KW-1185">Reference proteome</keyword>
<dbReference type="PANTHER" id="PTHR11103">
    <property type="entry name" value="SLR1189 PROTEIN"/>
    <property type="match status" value="1"/>
</dbReference>
<dbReference type="AlphaFoldDB" id="A0A9X1IKF3"/>
<dbReference type="GO" id="GO:0032259">
    <property type="term" value="P:methylation"/>
    <property type="evidence" value="ECO:0007669"/>
    <property type="project" value="UniProtKB-KW"/>
</dbReference>
<keyword evidence="3 4" id="KW-0479">Metal-binding</keyword>
<dbReference type="SUPFAM" id="SSF82282">
    <property type="entry name" value="Homocysteine S-methyltransferase"/>
    <property type="match status" value="1"/>
</dbReference>
<dbReference type="Pfam" id="PF02574">
    <property type="entry name" value="S-methyl_trans"/>
    <property type="match status" value="1"/>
</dbReference>
<evidence type="ECO:0000259" key="5">
    <source>
        <dbReference type="PROSITE" id="PS50970"/>
    </source>
</evidence>
<protein>
    <submittedName>
        <fullName evidence="6">Homocysteine S-methyltransferase family protein</fullName>
    </submittedName>
</protein>
<evidence type="ECO:0000313" key="7">
    <source>
        <dbReference type="Proteomes" id="UP001139095"/>
    </source>
</evidence>
<feature type="binding site" evidence="3 4">
    <location>
        <position position="204"/>
    </location>
    <ligand>
        <name>Zn(2+)</name>
        <dbReference type="ChEBI" id="CHEBI:29105"/>
    </ligand>
</feature>
<evidence type="ECO:0000256" key="4">
    <source>
        <dbReference type="PROSITE-ProRule" id="PRU00333"/>
    </source>
</evidence>
<keyword evidence="3 4" id="KW-0862">Zinc</keyword>
<gene>
    <name evidence="6" type="ORF">LG368_01020</name>
</gene>
<dbReference type="InterPro" id="IPR036589">
    <property type="entry name" value="HCY_dom_sf"/>
</dbReference>
<dbReference type="EMBL" id="JAJATW010000001">
    <property type="protein sequence ID" value="MCB5160487.1"/>
    <property type="molecule type" value="Genomic_DNA"/>
</dbReference>
<reference evidence="6" key="1">
    <citation type="submission" date="2021-10" db="EMBL/GenBank/DDBJ databases">
        <title>Marinomonas pontica sp. nov., isolated from the Black Sea.</title>
        <authorList>
            <person name="Zhao L.-H."/>
            <person name="Xue J.-H."/>
        </authorList>
    </citation>
    <scope>NUCLEOTIDE SEQUENCE</scope>
    <source>
        <strain evidence="6">E8</strain>
    </source>
</reference>
<evidence type="ECO:0000256" key="1">
    <source>
        <dbReference type="ARBA" id="ARBA00022603"/>
    </source>
</evidence>
<dbReference type="InterPro" id="IPR003726">
    <property type="entry name" value="HCY_dom"/>
</dbReference>
<accession>A0A9X1IKF3</accession>
<dbReference type="PROSITE" id="PS50970">
    <property type="entry name" value="HCY"/>
    <property type="match status" value="1"/>
</dbReference>
<sequence>MKSLTILDGGMGRELKRIGAPFSQPLWSAQALIEAPEFVTQAHLNFIESGAEIITVNSYACVPFHLGDALYDEKGSTLATHAAILAKDAAVNAKQDVLVAGSLPPPFGSYRPDLFQPVRAKEILTALFAAQDDYVDLWLAESIASIKEALVVQSIFKQTQKPCHYAFTLSDEVSSPSTLRSGESVCDAIEAIITGKIEGIFFNCSIPEVMEQALQATNDILKKHNITLDIGVFANSFAPISQDHQANDNMQGCRDVSPEQYFEYAKRWRYLGANIIGGCCGIWPSHIKMLSKWKKSLLTAT</sequence>
<name>A0A9X1IKF3_9GAMM</name>
<evidence type="ECO:0000256" key="3">
    <source>
        <dbReference type="PIRSR" id="PIRSR037505-2"/>
    </source>
</evidence>
<dbReference type="Gene3D" id="3.20.20.330">
    <property type="entry name" value="Homocysteine-binding-like domain"/>
    <property type="match status" value="1"/>
</dbReference>
<dbReference type="InterPro" id="IPR017226">
    <property type="entry name" value="BHMT-like"/>
</dbReference>
<feature type="binding site" evidence="3 4">
    <location>
        <position position="280"/>
    </location>
    <ligand>
        <name>Zn(2+)</name>
        <dbReference type="ChEBI" id="CHEBI:29105"/>
    </ligand>
</feature>
<feature type="binding site" evidence="3 4">
    <location>
        <position position="279"/>
    </location>
    <ligand>
        <name>Zn(2+)</name>
        <dbReference type="ChEBI" id="CHEBI:29105"/>
    </ligand>
</feature>
<feature type="domain" description="Hcy-binding" evidence="5">
    <location>
        <begin position="1"/>
        <end position="294"/>
    </location>
</feature>
<dbReference type="RefSeq" id="WP_226752866.1">
    <property type="nucleotide sequence ID" value="NZ_JAJATW010000001.1"/>
</dbReference>
<dbReference type="PANTHER" id="PTHR11103:SF18">
    <property type="entry name" value="SLR1189 PROTEIN"/>
    <property type="match status" value="1"/>
</dbReference>
<dbReference type="GO" id="GO:0009086">
    <property type="term" value="P:methionine biosynthetic process"/>
    <property type="evidence" value="ECO:0007669"/>
    <property type="project" value="InterPro"/>
</dbReference>
<evidence type="ECO:0000256" key="2">
    <source>
        <dbReference type="ARBA" id="ARBA00022679"/>
    </source>
</evidence>
<dbReference type="Proteomes" id="UP001139095">
    <property type="component" value="Unassembled WGS sequence"/>
</dbReference>
<proteinExistence type="predicted"/>
<dbReference type="PIRSF" id="PIRSF037505">
    <property type="entry name" value="Betaine_HMT"/>
    <property type="match status" value="1"/>
</dbReference>
<comment type="caution">
    <text evidence="6">The sequence shown here is derived from an EMBL/GenBank/DDBJ whole genome shotgun (WGS) entry which is preliminary data.</text>
</comment>
<keyword evidence="1 4" id="KW-0489">Methyltransferase</keyword>
<dbReference type="GO" id="GO:0008270">
    <property type="term" value="F:zinc ion binding"/>
    <property type="evidence" value="ECO:0007669"/>
    <property type="project" value="InterPro"/>
</dbReference>
<comment type="cofactor">
    <cofactor evidence="3">
        <name>Zn(2+)</name>
        <dbReference type="ChEBI" id="CHEBI:29105"/>
    </cofactor>
    <text evidence="3">Binds 1 zinc ion per subunit.</text>
</comment>
<evidence type="ECO:0000313" key="6">
    <source>
        <dbReference type="EMBL" id="MCB5160487.1"/>
    </source>
</evidence>
<dbReference type="GO" id="GO:0008168">
    <property type="term" value="F:methyltransferase activity"/>
    <property type="evidence" value="ECO:0007669"/>
    <property type="project" value="UniProtKB-UniRule"/>
</dbReference>
<organism evidence="6 7">
    <name type="scientific">Marinomonas algarum</name>
    <dbReference type="NCBI Taxonomy" id="2883105"/>
    <lineage>
        <taxon>Bacteria</taxon>
        <taxon>Pseudomonadati</taxon>
        <taxon>Pseudomonadota</taxon>
        <taxon>Gammaproteobacteria</taxon>
        <taxon>Oceanospirillales</taxon>
        <taxon>Oceanospirillaceae</taxon>
        <taxon>Marinomonas</taxon>
    </lineage>
</organism>